<feature type="region of interest" description="Disordered" evidence="1">
    <location>
        <begin position="570"/>
        <end position="590"/>
    </location>
</feature>
<protein>
    <submittedName>
        <fullName evidence="2">Uncharacterized protein</fullName>
    </submittedName>
</protein>
<dbReference type="EMBL" id="BMAT01013182">
    <property type="protein sequence ID" value="GFS07209.1"/>
    <property type="molecule type" value="Genomic_DNA"/>
</dbReference>
<dbReference type="Proteomes" id="UP000762676">
    <property type="component" value="Unassembled WGS sequence"/>
</dbReference>
<accession>A0AAV4IDG3</accession>
<dbReference type="AlphaFoldDB" id="A0AAV4IDG3"/>
<gene>
    <name evidence="2" type="ORF">ElyMa_006564700</name>
</gene>
<feature type="compositionally biased region" description="Polar residues" evidence="1">
    <location>
        <begin position="487"/>
        <end position="499"/>
    </location>
</feature>
<proteinExistence type="predicted"/>
<feature type="compositionally biased region" description="Polar residues" evidence="1">
    <location>
        <begin position="295"/>
        <end position="307"/>
    </location>
</feature>
<feature type="region of interest" description="Disordered" evidence="1">
    <location>
        <begin position="358"/>
        <end position="380"/>
    </location>
</feature>
<evidence type="ECO:0000313" key="2">
    <source>
        <dbReference type="EMBL" id="GFS07209.1"/>
    </source>
</evidence>
<reference evidence="2 3" key="1">
    <citation type="journal article" date="2021" name="Elife">
        <title>Chloroplast acquisition without the gene transfer in kleptoplastic sea slugs, Plakobranchus ocellatus.</title>
        <authorList>
            <person name="Maeda T."/>
            <person name="Takahashi S."/>
            <person name="Yoshida T."/>
            <person name="Shimamura S."/>
            <person name="Takaki Y."/>
            <person name="Nagai Y."/>
            <person name="Toyoda A."/>
            <person name="Suzuki Y."/>
            <person name="Arimoto A."/>
            <person name="Ishii H."/>
            <person name="Satoh N."/>
            <person name="Nishiyama T."/>
            <person name="Hasebe M."/>
            <person name="Maruyama T."/>
            <person name="Minagawa J."/>
            <person name="Obokata J."/>
            <person name="Shigenobu S."/>
        </authorList>
    </citation>
    <scope>NUCLEOTIDE SEQUENCE [LARGE SCALE GENOMIC DNA]</scope>
</reference>
<feature type="compositionally biased region" description="Polar residues" evidence="1">
    <location>
        <begin position="272"/>
        <end position="286"/>
    </location>
</feature>
<feature type="region of interest" description="Disordered" evidence="1">
    <location>
        <begin position="261"/>
        <end position="324"/>
    </location>
</feature>
<organism evidence="2 3">
    <name type="scientific">Elysia marginata</name>
    <dbReference type="NCBI Taxonomy" id="1093978"/>
    <lineage>
        <taxon>Eukaryota</taxon>
        <taxon>Metazoa</taxon>
        <taxon>Spiralia</taxon>
        <taxon>Lophotrochozoa</taxon>
        <taxon>Mollusca</taxon>
        <taxon>Gastropoda</taxon>
        <taxon>Heterobranchia</taxon>
        <taxon>Euthyneura</taxon>
        <taxon>Panpulmonata</taxon>
        <taxon>Sacoglossa</taxon>
        <taxon>Placobranchoidea</taxon>
        <taxon>Plakobranchidae</taxon>
        <taxon>Elysia</taxon>
    </lineage>
</organism>
<keyword evidence="3" id="KW-1185">Reference proteome</keyword>
<name>A0AAV4IDG3_9GAST</name>
<feature type="compositionally biased region" description="Basic and acidic residues" evidence="1">
    <location>
        <begin position="363"/>
        <end position="376"/>
    </location>
</feature>
<comment type="caution">
    <text evidence="2">The sequence shown here is derived from an EMBL/GenBank/DDBJ whole genome shotgun (WGS) entry which is preliminary data.</text>
</comment>
<evidence type="ECO:0000256" key="1">
    <source>
        <dbReference type="SAM" id="MobiDB-lite"/>
    </source>
</evidence>
<feature type="compositionally biased region" description="Low complexity" evidence="1">
    <location>
        <begin position="308"/>
        <end position="321"/>
    </location>
</feature>
<feature type="compositionally biased region" description="Polar residues" evidence="1">
    <location>
        <begin position="507"/>
        <end position="520"/>
    </location>
</feature>
<sequence length="590" mass="64557">MLGGGVITAIMILACYFIMQRSEKELQAAARLEEAKAANRVYNNPAWASTAAGNTGVADGSGEQACSNQAPPAYNEVMRGNLARCHSCDPQIDHDRSPSHDGAHVCFDPSSECCGGGGLQPSSIFTRQCSDGALRLNEHTHSQHQHLGHITPSFQKQQQLYQQPGPVASTTGVPSWRNVNQVLTQHQIENFTPASPQYSNCPPQSVYLDLWLNRPTVHQMLPPPISEADQWNKLPTYEEYCTTASQSAPPTKETIEHQNNLEEKNSECTVRASPTRNVSGSETSSLRRPMEVGHTTASLESNSAPTAENNNCSNNWSESNEQASQEIIGDEVNNLEPTEIQDNVRHALVKLPSIQESDEEDIVDQHDHTTKADNSEQSHTLETMCHGTGSKRATDTSDGFQIVERPKWLDQYESRVSGLDEKKDNASALDGSHRAFVGFEKTKYIADSSNQNKNLDEALNKDKGRCIGQEHQITDYDNSLNEDENYPSASDQDGHNSNALEKDENQTQKSPQPVSASSEVENIPAASKDSDEAEVIGVHLIKQCDSEDVRVTKNDGGSCTEHVDIVSTPESVSNASTVTATTEAVDKEEC</sequence>
<evidence type="ECO:0000313" key="3">
    <source>
        <dbReference type="Proteomes" id="UP000762676"/>
    </source>
</evidence>
<feature type="region of interest" description="Disordered" evidence="1">
    <location>
        <begin position="474"/>
        <end position="534"/>
    </location>
</feature>
<feature type="compositionally biased region" description="Low complexity" evidence="1">
    <location>
        <begin position="570"/>
        <end position="583"/>
    </location>
</feature>